<feature type="domain" description="HTH LytTR-type" evidence="3">
    <location>
        <begin position="148"/>
        <end position="251"/>
    </location>
</feature>
<dbReference type="GO" id="GO:0000156">
    <property type="term" value="F:phosphorelay response regulator activity"/>
    <property type="evidence" value="ECO:0007669"/>
    <property type="project" value="InterPro"/>
</dbReference>
<name>A0A554VP66_9FLAO</name>
<dbReference type="OrthoDB" id="2168082at2"/>
<dbReference type="RefSeq" id="WP_143915756.1">
    <property type="nucleotide sequence ID" value="NZ_CANMIK010000008.1"/>
</dbReference>
<dbReference type="PROSITE" id="PS50110">
    <property type="entry name" value="RESPONSE_REGULATORY"/>
    <property type="match status" value="1"/>
</dbReference>
<dbReference type="EMBL" id="VLNR01000008">
    <property type="protein sequence ID" value="TSE10202.1"/>
    <property type="molecule type" value="Genomic_DNA"/>
</dbReference>
<accession>A0A554VP66</accession>
<evidence type="ECO:0000259" key="3">
    <source>
        <dbReference type="PROSITE" id="PS50930"/>
    </source>
</evidence>
<dbReference type="InterPro" id="IPR001789">
    <property type="entry name" value="Sig_transdc_resp-reg_receiver"/>
</dbReference>
<dbReference type="PANTHER" id="PTHR37299">
    <property type="entry name" value="TRANSCRIPTIONAL REGULATOR-RELATED"/>
    <property type="match status" value="1"/>
</dbReference>
<dbReference type="Gene3D" id="2.40.50.1020">
    <property type="entry name" value="LytTr DNA-binding domain"/>
    <property type="match status" value="1"/>
</dbReference>
<gene>
    <name evidence="4" type="ORF">FOF46_05525</name>
</gene>
<dbReference type="SUPFAM" id="SSF52172">
    <property type="entry name" value="CheY-like"/>
    <property type="match status" value="1"/>
</dbReference>
<dbReference type="CDD" id="cd17532">
    <property type="entry name" value="REC_LytTR_AlgR-like"/>
    <property type="match status" value="1"/>
</dbReference>
<dbReference type="PANTHER" id="PTHR37299:SF1">
    <property type="entry name" value="STAGE 0 SPORULATION PROTEIN A HOMOLOG"/>
    <property type="match status" value="1"/>
</dbReference>
<feature type="modified residue" description="4-aspartylphosphate" evidence="1">
    <location>
        <position position="55"/>
    </location>
</feature>
<dbReference type="Gene3D" id="3.40.50.2300">
    <property type="match status" value="1"/>
</dbReference>
<protein>
    <submittedName>
        <fullName evidence="4">Response regulator transcription factor</fullName>
    </submittedName>
</protein>
<dbReference type="GO" id="GO:0003677">
    <property type="term" value="F:DNA binding"/>
    <property type="evidence" value="ECO:0007669"/>
    <property type="project" value="InterPro"/>
</dbReference>
<dbReference type="Proteomes" id="UP000318833">
    <property type="component" value="Unassembled WGS sequence"/>
</dbReference>
<evidence type="ECO:0000313" key="5">
    <source>
        <dbReference type="Proteomes" id="UP000318833"/>
    </source>
</evidence>
<dbReference type="AlphaFoldDB" id="A0A554VP66"/>
<keyword evidence="1" id="KW-0597">Phosphoprotein</keyword>
<sequence>MKLRCIIIDDEYLARQRLLKLLENFEDLLVVATCKNGKDALEKITLKEPDLIFLDIQMPDMNGFTVLSKLHLKPHVIFTTAYDTFALKAFEINAVDYLLKPFDEDRLSIAIERIIQLKKRKESSLLEDQIKKLLSTYQSTQTNYLHKITLKTRGKDVTIFIDDVICFKSDGNYVKVITEAKTHLHRITMNTLYKNLDTNQFLRIHRSIVLNKIYIKQCTYVNNNEFRFVLKNGEEYISSRKYSTSITAYLS</sequence>
<dbReference type="InterPro" id="IPR007492">
    <property type="entry name" value="LytTR_DNA-bd_dom"/>
</dbReference>
<proteinExistence type="predicted"/>
<evidence type="ECO:0000259" key="2">
    <source>
        <dbReference type="PROSITE" id="PS50110"/>
    </source>
</evidence>
<dbReference type="SMART" id="SM00448">
    <property type="entry name" value="REC"/>
    <property type="match status" value="1"/>
</dbReference>
<comment type="caution">
    <text evidence="4">The sequence shown here is derived from an EMBL/GenBank/DDBJ whole genome shotgun (WGS) entry which is preliminary data.</text>
</comment>
<organism evidence="4 5">
    <name type="scientific">Aquimarina algiphila</name>
    <dbReference type="NCBI Taxonomy" id="2047982"/>
    <lineage>
        <taxon>Bacteria</taxon>
        <taxon>Pseudomonadati</taxon>
        <taxon>Bacteroidota</taxon>
        <taxon>Flavobacteriia</taxon>
        <taxon>Flavobacteriales</taxon>
        <taxon>Flavobacteriaceae</taxon>
        <taxon>Aquimarina</taxon>
    </lineage>
</organism>
<evidence type="ECO:0000313" key="4">
    <source>
        <dbReference type="EMBL" id="TSE10202.1"/>
    </source>
</evidence>
<dbReference type="PROSITE" id="PS50930">
    <property type="entry name" value="HTH_LYTTR"/>
    <property type="match status" value="1"/>
</dbReference>
<dbReference type="InterPro" id="IPR011006">
    <property type="entry name" value="CheY-like_superfamily"/>
</dbReference>
<dbReference type="Pfam" id="PF04397">
    <property type="entry name" value="LytTR"/>
    <property type="match status" value="1"/>
</dbReference>
<reference evidence="4 5" key="1">
    <citation type="submission" date="2019-07" db="EMBL/GenBank/DDBJ databases">
        <title>The draft genome sequence of Aquimarina algiphila M91.</title>
        <authorList>
            <person name="Meng X."/>
        </authorList>
    </citation>
    <scope>NUCLEOTIDE SEQUENCE [LARGE SCALE GENOMIC DNA]</scope>
    <source>
        <strain evidence="4 5">M91</strain>
    </source>
</reference>
<dbReference type="Pfam" id="PF00072">
    <property type="entry name" value="Response_reg"/>
    <property type="match status" value="1"/>
</dbReference>
<dbReference type="InterPro" id="IPR046947">
    <property type="entry name" value="LytR-like"/>
</dbReference>
<evidence type="ECO:0000256" key="1">
    <source>
        <dbReference type="PROSITE-ProRule" id="PRU00169"/>
    </source>
</evidence>
<keyword evidence="5" id="KW-1185">Reference proteome</keyword>
<dbReference type="SMART" id="SM00850">
    <property type="entry name" value="LytTR"/>
    <property type="match status" value="1"/>
</dbReference>
<feature type="domain" description="Response regulatory" evidence="2">
    <location>
        <begin position="4"/>
        <end position="115"/>
    </location>
</feature>